<feature type="compositionally biased region" description="Polar residues" evidence="1">
    <location>
        <begin position="780"/>
        <end position="843"/>
    </location>
</feature>
<accession>A0AAD8S9P0</accession>
<keyword evidence="2" id="KW-0812">Transmembrane</keyword>
<evidence type="ECO:0000256" key="2">
    <source>
        <dbReference type="SAM" id="Phobius"/>
    </source>
</evidence>
<dbReference type="PANTHER" id="PTHR31325">
    <property type="entry name" value="OS01G0798800 PROTEIN-RELATED"/>
    <property type="match status" value="1"/>
</dbReference>
<dbReference type="Proteomes" id="UP001231189">
    <property type="component" value="Unassembled WGS sequence"/>
</dbReference>
<sequence length="1023" mass="115152">MLEMTEMVNIRKVIESFFLVMKEDIYVLIRIQSLVALVTAMFFVMFIVDFYRCRSRSSFLNKVFKAVDSLSDRIVVYLIGSMQAASFGNQMFPVWAVVLVSLRASLGYLSGYGIPDQSRRLSELGNVIKFMGAGVLTGTRALQFTRPLWSLWALLLLKSLYRFVAHEMAIRSLLHGRNSEFIPEYMRNRPRDREQGSGEQVNGQDSNNDKNYLVCGESDKNIILMRPSYTLQLKGVEETSLITLDKISGCKEPLLSSSSSEGDRYKDISVAFTLSRLLRCRFEDVNLQRESIDSTRNLIKSKITGSQKQTAAEAAAETATIDTVAAVQEAREAETMAASAMAVEIEMSQMAGVAAVETGTVPEAETAGMAGNVSVSETEGTSLEQEKAEKEGERVFKILELELAFTRDYFHTLYPLVFWSGLSSMFFSLLLSMATFAVAFWLAVDIRTVYHLEPVNKEDNFMLHRNGRNVDVLITWLFMVFMMFKEVWEMVTYLLSNWTRLLLVSKYVQSRSWFSWFYRDGRFIRSFYNSNIAEAWHGCMDQYDFLESCNYKPFFRKIANAISLGKMPQDLDGRKRGEAIKVPNCVKAAILQALRDVNLNNTQLPKEIPSLSGERFKRYSWACRELHTCSQVFMSTLLPDSFIVPDLIFEETLADVRKQLKDCNLRKCSYSKLIAIAEEAATDNLDRITDMNIVQQGATLGKALIDNEENTEDRWKILAEVWADLLVHMAPSWNVADHKHHLESGGEFITLIWALLSHCGIEKSSLWDKDETPGINAQVRQENNGETSGNQHGTEQQDSETSAPVHQVNNGETSNNQPGPEQQVSETSAQVPQENNAETSNIQPGPEQQEPETNAQVPQENDAETNDIEELDEDGTEEHEAPDQASNRAVASSRPTAHAGSTNLSIAAVSPERIAAQCAVRGLGHRLQRRLEHGGHRQRLAAGELNKRVRAGAMRDGEHPETLGDGAEVQLHRAELVGEWRAIGQHGEDPQCELESRRSPRRCWHGDPLHGDPLRQRFAPKPP</sequence>
<feature type="transmembrane region" description="Helical" evidence="2">
    <location>
        <begin position="92"/>
        <end position="112"/>
    </location>
</feature>
<feature type="transmembrane region" description="Helical" evidence="2">
    <location>
        <begin position="416"/>
        <end position="444"/>
    </location>
</feature>
<feature type="compositionally biased region" description="Polar residues" evidence="1">
    <location>
        <begin position="197"/>
        <end position="210"/>
    </location>
</feature>
<keyword evidence="2" id="KW-0472">Membrane</keyword>
<keyword evidence="2" id="KW-1133">Transmembrane helix</keyword>
<feature type="transmembrane region" description="Helical" evidence="2">
    <location>
        <begin position="25"/>
        <end position="51"/>
    </location>
</feature>
<evidence type="ECO:0000259" key="3">
    <source>
        <dbReference type="Pfam" id="PF13968"/>
    </source>
</evidence>
<dbReference type="InterPro" id="IPR007658">
    <property type="entry name" value="DUF594"/>
</dbReference>
<feature type="compositionally biased region" description="Basic and acidic residues" evidence="1">
    <location>
        <begin position="986"/>
        <end position="1015"/>
    </location>
</feature>
<dbReference type="AlphaFoldDB" id="A0AAD8S9P0"/>
<organism evidence="4 5">
    <name type="scientific">Lolium multiflorum</name>
    <name type="common">Italian ryegrass</name>
    <name type="synonym">Lolium perenne subsp. multiflorum</name>
    <dbReference type="NCBI Taxonomy" id="4521"/>
    <lineage>
        <taxon>Eukaryota</taxon>
        <taxon>Viridiplantae</taxon>
        <taxon>Streptophyta</taxon>
        <taxon>Embryophyta</taxon>
        <taxon>Tracheophyta</taxon>
        <taxon>Spermatophyta</taxon>
        <taxon>Magnoliopsida</taxon>
        <taxon>Liliopsida</taxon>
        <taxon>Poales</taxon>
        <taxon>Poaceae</taxon>
        <taxon>BOP clade</taxon>
        <taxon>Pooideae</taxon>
        <taxon>Poodae</taxon>
        <taxon>Poeae</taxon>
        <taxon>Poeae Chloroplast Group 2 (Poeae type)</taxon>
        <taxon>Loliodinae</taxon>
        <taxon>Loliinae</taxon>
        <taxon>Lolium</taxon>
    </lineage>
</organism>
<reference evidence="4" key="1">
    <citation type="submission" date="2023-07" db="EMBL/GenBank/DDBJ databases">
        <title>A chromosome-level genome assembly of Lolium multiflorum.</title>
        <authorList>
            <person name="Chen Y."/>
            <person name="Copetti D."/>
            <person name="Kolliker R."/>
            <person name="Studer B."/>
        </authorList>
    </citation>
    <scope>NUCLEOTIDE SEQUENCE</scope>
    <source>
        <strain evidence="4">02402/16</strain>
        <tissue evidence="4">Leaf</tissue>
    </source>
</reference>
<evidence type="ECO:0000313" key="4">
    <source>
        <dbReference type="EMBL" id="KAK1646887.1"/>
    </source>
</evidence>
<dbReference type="Pfam" id="PF04578">
    <property type="entry name" value="DUF594"/>
    <property type="match status" value="1"/>
</dbReference>
<comment type="caution">
    <text evidence="4">The sequence shown here is derived from an EMBL/GenBank/DDBJ whole genome shotgun (WGS) entry which is preliminary data.</text>
</comment>
<dbReference type="InterPro" id="IPR025315">
    <property type="entry name" value="DUF4220"/>
</dbReference>
<feature type="domain" description="DUF4220" evidence="3">
    <location>
        <begin position="390"/>
        <end position="547"/>
    </location>
</feature>
<feature type="region of interest" description="Disordered" evidence="1">
    <location>
        <begin position="189"/>
        <end position="211"/>
    </location>
</feature>
<protein>
    <recommendedName>
        <fullName evidence="3">DUF4220 domain-containing protein</fullName>
    </recommendedName>
</protein>
<feature type="compositionally biased region" description="Acidic residues" evidence="1">
    <location>
        <begin position="861"/>
        <end position="877"/>
    </location>
</feature>
<proteinExistence type="predicted"/>
<feature type="region of interest" description="Disordered" evidence="1">
    <location>
        <begin position="780"/>
        <end position="904"/>
    </location>
</feature>
<dbReference type="Pfam" id="PF13968">
    <property type="entry name" value="DUF4220"/>
    <property type="match status" value="2"/>
</dbReference>
<evidence type="ECO:0000256" key="1">
    <source>
        <dbReference type="SAM" id="MobiDB-lite"/>
    </source>
</evidence>
<feature type="region of interest" description="Disordered" evidence="1">
    <location>
        <begin position="984"/>
        <end position="1023"/>
    </location>
</feature>
<name>A0AAD8S9P0_LOLMU</name>
<feature type="domain" description="DUF4220" evidence="3">
    <location>
        <begin position="68"/>
        <end position="304"/>
    </location>
</feature>
<dbReference type="EMBL" id="JAUUTY010000004">
    <property type="protein sequence ID" value="KAK1646887.1"/>
    <property type="molecule type" value="Genomic_DNA"/>
</dbReference>
<keyword evidence="5" id="KW-1185">Reference proteome</keyword>
<gene>
    <name evidence="4" type="ORF">QYE76_064692</name>
</gene>
<evidence type="ECO:0000313" key="5">
    <source>
        <dbReference type="Proteomes" id="UP001231189"/>
    </source>
</evidence>
<feature type="compositionally biased region" description="Polar residues" evidence="1">
    <location>
        <begin position="884"/>
        <end position="904"/>
    </location>
</feature>
<feature type="transmembrane region" description="Helical" evidence="2">
    <location>
        <begin position="473"/>
        <end position="496"/>
    </location>
</feature>